<accession>A0A9W3KLD7</accession>
<dbReference type="Gene3D" id="3.40.50.300">
    <property type="entry name" value="P-loop containing nucleotide triphosphate hydrolases"/>
    <property type="match status" value="1"/>
</dbReference>
<dbReference type="InterPro" id="IPR050206">
    <property type="entry name" value="FtsK/SpoIIIE/SftA"/>
</dbReference>
<dbReference type="EMBL" id="CP005940">
    <property type="protein sequence ID" value="AHA75867.1"/>
    <property type="molecule type" value="Genomic_DNA"/>
</dbReference>
<dbReference type="InterPro" id="IPR002543">
    <property type="entry name" value="FtsK_dom"/>
</dbReference>
<dbReference type="SUPFAM" id="SSF52540">
    <property type="entry name" value="P-loop containing nucleoside triphosphate hydrolases"/>
    <property type="match status" value="1"/>
</dbReference>
<gene>
    <name evidence="7" type="ORF">YBT1518_31990</name>
</gene>
<evidence type="ECO:0000313" key="8">
    <source>
        <dbReference type="Proteomes" id="UP000018566"/>
    </source>
</evidence>
<dbReference type="KEGG" id="bthu:YBT1518_31990"/>
<dbReference type="GO" id="GO:0016020">
    <property type="term" value="C:membrane"/>
    <property type="evidence" value="ECO:0007669"/>
    <property type="project" value="UniProtKB-SubCell"/>
</dbReference>
<evidence type="ECO:0000256" key="2">
    <source>
        <dbReference type="ARBA" id="ARBA00022741"/>
    </source>
</evidence>
<proteinExistence type="predicted"/>
<evidence type="ECO:0000259" key="6">
    <source>
        <dbReference type="PROSITE" id="PS50901"/>
    </source>
</evidence>
<reference evidence="7 8" key="1">
    <citation type="submission" date="2013-05" db="EMBL/GenBank/DDBJ databases">
        <title>Complete genome sequence of Bacillus thuringiensis YBT-1518, a typical strain with high toxicity to nematode.</title>
        <authorList>
            <person name="Wang P."/>
            <person name="Zhang C."/>
            <person name="Guo M."/>
            <person name="Guo S."/>
            <person name="Zhu Y."/>
            <person name="Zheng J."/>
            <person name="Zhu L."/>
            <person name="Ruan L."/>
            <person name="Peng D."/>
            <person name="Sun M."/>
        </authorList>
    </citation>
    <scope>NUCLEOTIDE SEQUENCE [LARGE SCALE GENOMIC DNA]</scope>
    <source>
        <strain evidence="7 8">YBT-1518</strain>
        <plasmid evidence="7 8">pBMB0233</plasmid>
    </source>
</reference>
<evidence type="ECO:0000313" key="7">
    <source>
        <dbReference type="EMBL" id="AHA75867.1"/>
    </source>
</evidence>
<feature type="region of interest" description="Disordered" evidence="5">
    <location>
        <begin position="235"/>
        <end position="257"/>
    </location>
</feature>
<dbReference type="Proteomes" id="UP000018566">
    <property type="component" value="Plasmid pBMB0233"/>
</dbReference>
<dbReference type="InterPro" id="IPR027417">
    <property type="entry name" value="P-loop_NTPase"/>
</dbReference>
<comment type="subcellular location">
    <subcellularLocation>
        <location evidence="1">Membrane</location>
        <topology evidence="1">Multi-pass membrane protein</topology>
    </subcellularLocation>
</comment>
<feature type="domain" description="FtsK" evidence="6">
    <location>
        <begin position="1"/>
        <end position="185"/>
    </location>
</feature>
<name>A0A9W3KLD7_BACTU</name>
<evidence type="ECO:0000256" key="3">
    <source>
        <dbReference type="ARBA" id="ARBA00022840"/>
    </source>
</evidence>
<dbReference type="Pfam" id="PF01580">
    <property type="entry name" value="FtsK_SpoIIIE"/>
    <property type="match status" value="1"/>
</dbReference>
<keyword evidence="7" id="KW-0614">Plasmid</keyword>
<protein>
    <submittedName>
        <fullName evidence="7">DNA segregation ATPase</fullName>
    </submittedName>
</protein>
<keyword evidence="3 4" id="KW-0067">ATP-binding</keyword>
<dbReference type="PROSITE" id="PS00675">
    <property type="entry name" value="SIGMA54_INTERACT_1"/>
    <property type="match status" value="1"/>
</dbReference>
<dbReference type="GO" id="GO:0005524">
    <property type="term" value="F:ATP binding"/>
    <property type="evidence" value="ECO:0007669"/>
    <property type="project" value="UniProtKB-UniRule"/>
</dbReference>
<evidence type="ECO:0000256" key="1">
    <source>
        <dbReference type="ARBA" id="ARBA00004141"/>
    </source>
</evidence>
<dbReference type="PANTHER" id="PTHR22683:SF41">
    <property type="entry name" value="DNA TRANSLOCASE FTSK"/>
    <property type="match status" value="1"/>
</dbReference>
<dbReference type="PANTHER" id="PTHR22683">
    <property type="entry name" value="SPORULATION PROTEIN RELATED"/>
    <property type="match status" value="1"/>
</dbReference>
<sequence length="257" mass="29393">MIVYDMVDSNTPHLLIAGETGSGKSSMVRVILATLIQHMSPEHLHLYLGDLKNSEFHFLRRVKHVKYVCMEEHEMTSMLSKLWKEVLYRRKVMEEYELGHIDEYNQITKDKPLPYIFIAIDEVAMLQDEKECVTIIEKISAVGRSLGIFLMLSMQRPDAKILDGKLKLNLTVRMGFKCADLINSNIVGTPGSENLSQSGQMILKLDGLKKVQAPFLALDQAKEIIEPYRLSKEQSVQKEEQEHQEDKIFGVLDDANE</sequence>
<dbReference type="AlphaFoldDB" id="A0A9W3KLD7"/>
<keyword evidence="2 4" id="KW-0547">Nucleotide-binding</keyword>
<organism evidence="7 8">
    <name type="scientific">Bacillus thuringiensis YBT-1518</name>
    <dbReference type="NCBI Taxonomy" id="529122"/>
    <lineage>
        <taxon>Bacteria</taxon>
        <taxon>Bacillati</taxon>
        <taxon>Bacillota</taxon>
        <taxon>Bacilli</taxon>
        <taxon>Bacillales</taxon>
        <taxon>Bacillaceae</taxon>
        <taxon>Bacillus</taxon>
        <taxon>Bacillus cereus group</taxon>
    </lineage>
</organism>
<evidence type="ECO:0000256" key="5">
    <source>
        <dbReference type="SAM" id="MobiDB-lite"/>
    </source>
</evidence>
<dbReference type="InterPro" id="IPR025662">
    <property type="entry name" value="Sigma_54_int_dom_ATP-bd_1"/>
</dbReference>
<feature type="binding site" evidence="4">
    <location>
        <begin position="18"/>
        <end position="25"/>
    </location>
    <ligand>
        <name>ATP</name>
        <dbReference type="ChEBI" id="CHEBI:30616"/>
    </ligand>
</feature>
<geneLocation type="plasmid" evidence="7 8">
    <name>pBMB0233</name>
</geneLocation>
<feature type="compositionally biased region" description="Basic and acidic residues" evidence="5">
    <location>
        <begin position="235"/>
        <end position="248"/>
    </location>
</feature>
<dbReference type="PROSITE" id="PS50901">
    <property type="entry name" value="FTSK"/>
    <property type="match status" value="1"/>
</dbReference>
<evidence type="ECO:0000256" key="4">
    <source>
        <dbReference type="PROSITE-ProRule" id="PRU00289"/>
    </source>
</evidence>
<dbReference type="GO" id="GO:0003677">
    <property type="term" value="F:DNA binding"/>
    <property type="evidence" value="ECO:0007669"/>
    <property type="project" value="InterPro"/>
</dbReference>